<sequence length="52" mass="5666">MQLFDATNDNVISLQITQMTMGRLSLSALELVKISDVVGSDVTSDNSFPAYE</sequence>
<proteinExistence type="predicted"/>
<gene>
    <name evidence="1" type="ORF">M5G21_03490</name>
</gene>
<evidence type="ECO:0000313" key="2">
    <source>
        <dbReference type="Proteomes" id="UP001148189"/>
    </source>
</evidence>
<dbReference type="Proteomes" id="UP001148189">
    <property type="component" value="Unassembled WGS sequence"/>
</dbReference>
<dbReference type="EMBL" id="JAMDHD010000005">
    <property type="protein sequence ID" value="MDD0984027.1"/>
    <property type="molecule type" value="Genomic_DNA"/>
</dbReference>
<reference evidence="1" key="1">
    <citation type="submission" date="2022-05" db="EMBL/GenBank/DDBJ databases">
        <title>Novel Pseudomonas spp. Isolated from a Rainbow Trout Aquaculture Facility.</title>
        <authorList>
            <person name="Testerman T."/>
            <person name="Graf J."/>
        </authorList>
    </citation>
    <scope>NUCLEOTIDE SEQUENCE</scope>
    <source>
        <strain evidence="1">ID1050</strain>
    </source>
</reference>
<comment type="caution">
    <text evidence="1">The sequence shown here is derived from an EMBL/GenBank/DDBJ whole genome shotgun (WGS) entry which is preliminary data.</text>
</comment>
<protein>
    <submittedName>
        <fullName evidence="1">Uncharacterized protein</fullName>
    </submittedName>
</protein>
<organism evidence="1 2">
    <name type="scientific">Pseudomonas shahriarae</name>
    <dbReference type="NCBI Taxonomy" id="2745512"/>
    <lineage>
        <taxon>Bacteria</taxon>
        <taxon>Pseudomonadati</taxon>
        <taxon>Pseudomonadota</taxon>
        <taxon>Gammaproteobacteria</taxon>
        <taxon>Pseudomonadales</taxon>
        <taxon>Pseudomonadaceae</taxon>
        <taxon>Pseudomonas</taxon>
    </lineage>
</organism>
<accession>A0ABT5N875</accession>
<keyword evidence="2" id="KW-1185">Reference proteome</keyword>
<dbReference type="RefSeq" id="WP_273867859.1">
    <property type="nucleotide sequence ID" value="NZ_JAMDHD010000005.1"/>
</dbReference>
<evidence type="ECO:0000313" key="1">
    <source>
        <dbReference type="EMBL" id="MDD0984027.1"/>
    </source>
</evidence>
<name>A0ABT5N875_9PSED</name>